<sequence>MNGVDGLNGKNGKDADMSAVNANAKSIKALEQSTNKRFASLQKQVDRNRDHASAGISGVAAMANIPQVSQGSAFSVGAGVGAYDGESALAIGVSARFNENLVTKASVAMTSESDAVLGAGVSYEW</sequence>
<accession>A0A858HXL4</accession>
<organism evidence="8 9">
    <name type="scientific">Escherichia phage MN03</name>
    <dbReference type="NCBI Taxonomy" id="2711183"/>
    <lineage>
        <taxon>Viruses</taxon>
        <taxon>Duplodnaviria</taxon>
        <taxon>Heunggongvirae</taxon>
        <taxon>Uroviricota</taxon>
        <taxon>Caudoviricetes</taxon>
        <taxon>Mktvariviridae</taxon>
        <taxon>Gordonclarkvirinae</taxon>
        <taxon>Kuravirus</taxon>
        <taxon>Kuravirus MN03</taxon>
    </lineage>
</organism>
<keyword evidence="6" id="KW-0998">Cell outer membrane</keyword>
<evidence type="ECO:0000256" key="2">
    <source>
        <dbReference type="ARBA" id="ARBA00022452"/>
    </source>
</evidence>
<dbReference type="InterPro" id="IPR045584">
    <property type="entry name" value="Pilin-like"/>
</dbReference>
<evidence type="ECO:0000256" key="6">
    <source>
        <dbReference type="ARBA" id="ARBA00023237"/>
    </source>
</evidence>
<evidence type="ECO:0000256" key="1">
    <source>
        <dbReference type="ARBA" id="ARBA00004442"/>
    </source>
</evidence>
<evidence type="ECO:0000313" key="8">
    <source>
        <dbReference type="EMBL" id="QIN95792.1"/>
    </source>
</evidence>
<dbReference type="EMBL" id="MT129653">
    <property type="protein sequence ID" value="QIN95792.1"/>
    <property type="molecule type" value="Genomic_DNA"/>
</dbReference>
<evidence type="ECO:0000313" key="9">
    <source>
        <dbReference type="Proteomes" id="UP000664911"/>
    </source>
</evidence>
<reference evidence="8 9" key="1">
    <citation type="submission" date="2020-02" db="EMBL/GenBank/DDBJ databases">
        <authorList>
            <person name="Naser I.B."/>
            <person name="Shishir T.A."/>
        </authorList>
    </citation>
    <scope>NUCLEOTIDE SEQUENCE [LARGE SCALE GENOMIC DNA]</scope>
</reference>
<dbReference type="Proteomes" id="UP000664911">
    <property type="component" value="Segment"/>
</dbReference>
<evidence type="ECO:0000256" key="3">
    <source>
        <dbReference type="ARBA" id="ARBA00022692"/>
    </source>
</evidence>
<proteinExistence type="predicted"/>
<gene>
    <name evidence="8" type="ORF">MN03_00125</name>
</gene>
<keyword evidence="5" id="KW-0472">Membrane</keyword>
<protein>
    <recommendedName>
        <fullName evidence="7">Trimeric autotransporter adhesin YadA-like C-terminal membrane anchor domain-containing protein</fullName>
    </recommendedName>
</protein>
<dbReference type="Pfam" id="PF03895">
    <property type="entry name" value="YadA_anchor"/>
    <property type="match status" value="1"/>
</dbReference>
<keyword evidence="4" id="KW-0732">Signal</keyword>
<dbReference type="SUPFAM" id="SSF54523">
    <property type="entry name" value="Pili subunits"/>
    <property type="match status" value="1"/>
</dbReference>
<dbReference type="InterPro" id="IPR005594">
    <property type="entry name" value="YadA_C"/>
</dbReference>
<keyword evidence="2" id="KW-1134">Transmembrane beta strand</keyword>
<dbReference type="Gene3D" id="3.30.1300.30">
    <property type="entry name" value="GSPII I/J protein-like"/>
    <property type="match status" value="1"/>
</dbReference>
<evidence type="ECO:0000259" key="7">
    <source>
        <dbReference type="Pfam" id="PF03895"/>
    </source>
</evidence>
<evidence type="ECO:0000256" key="4">
    <source>
        <dbReference type="ARBA" id="ARBA00022729"/>
    </source>
</evidence>
<feature type="domain" description="Trimeric autotransporter adhesin YadA-like C-terminal membrane anchor" evidence="7">
    <location>
        <begin position="66"/>
        <end position="125"/>
    </location>
</feature>
<comment type="subcellular location">
    <subcellularLocation>
        <location evidence="1">Cell outer membrane</location>
    </subcellularLocation>
</comment>
<keyword evidence="9" id="KW-1185">Reference proteome</keyword>
<keyword evidence="3" id="KW-0812">Transmembrane</keyword>
<name>A0A858HXL4_9CAUD</name>
<evidence type="ECO:0000256" key="5">
    <source>
        <dbReference type="ARBA" id="ARBA00023136"/>
    </source>
</evidence>